<dbReference type="Gene3D" id="2.40.160.120">
    <property type="match status" value="1"/>
</dbReference>
<feature type="compositionally biased region" description="Polar residues" evidence="1">
    <location>
        <begin position="119"/>
        <end position="131"/>
    </location>
</feature>
<dbReference type="GO" id="GO:0032934">
    <property type="term" value="F:sterol binding"/>
    <property type="evidence" value="ECO:0007669"/>
    <property type="project" value="TreeGrafter"/>
</dbReference>
<organism evidence="2 3">
    <name type="scientific">Porphyridium purpureum</name>
    <name type="common">Red alga</name>
    <name type="synonym">Porphyridium cruentum</name>
    <dbReference type="NCBI Taxonomy" id="35688"/>
    <lineage>
        <taxon>Eukaryota</taxon>
        <taxon>Rhodophyta</taxon>
        <taxon>Bangiophyceae</taxon>
        <taxon>Porphyridiales</taxon>
        <taxon>Porphyridiaceae</taxon>
        <taxon>Porphyridium</taxon>
    </lineage>
</organism>
<proteinExistence type="predicted"/>
<dbReference type="Proteomes" id="UP000324585">
    <property type="component" value="Unassembled WGS sequence"/>
</dbReference>
<evidence type="ECO:0000313" key="2">
    <source>
        <dbReference type="EMBL" id="KAA8494711.1"/>
    </source>
</evidence>
<gene>
    <name evidence="2" type="ORF">FVE85_2952</name>
</gene>
<keyword evidence="3" id="KW-1185">Reference proteome</keyword>
<feature type="compositionally biased region" description="Polar residues" evidence="1">
    <location>
        <begin position="32"/>
        <end position="43"/>
    </location>
</feature>
<reference evidence="3" key="1">
    <citation type="journal article" date="2019" name="Nat. Commun.">
        <title>Expansion of phycobilisome linker gene families in mesophilic red algae.</title>
        <authorList>
            <person name="Lee J."/>
            <person name="Kim D."/>
            <person name="Bhattacharya D."/>
            <person name="Yoon H.S."/>
        </authorList>
    </citation>
    <scope>NUCLEOTIDE SEQUENCE [LARGE SCALE GENOMIC DNA]</scope>
    <source>
        <strain evidence="3">CCMP 1328</strain>
    </source>
</reference>
<feature type="region of interest" description="Disordered" evidence="1">
    <location>
        <begin position="1"/>
        <end position="45"/>
    </location>
</feature>
<dbReference type="InterPro" id="IPR000648">
    <property type="entry name" value="Oxysterol-bd"/>
</dbReference>
<dbReference type="AlphaFoldDB" id="A0A5J4YT95"/>
<dbReference type="InterPro" id="IPR037239">
    <property type="entry name" value="OSBP_sf"/>
</dbReference>
<feature type="compositionally biased region" description="Low complexity" evidence="1">
    <location>
        <begin position="97"/>
        <end position="106"/>
    </location>
</feature>
<dbReference type="SUPFAM" id="SSF144000">
    <property type="entry name" value="Oxysterol-binding protein-like"/>
    <property type="match status" value="1"/>
</dbReference>
<feature type="region of interest" description="Disordered" evidence="1">
    <location>
        <begin position="76"/>
        <end position="135"/>
    </location>
</feature>
<dbReference type="GO" id="GO:0016020">
    <property type="term" value="C:membrane"/>
    <property type="evidence" value="ECO:0007669"/>
    <property type="project" value="TreeGrafter"/>
</dbReference>
<evidence type="ECO:0000256" key="1">
    <source>
        <dbReference type="SAM" id="MobiDB-lite"/>
    </source>
</evidence>
<comment type="caution">
    <text evidence="2">The sequence shown here is derived from an EMBL/GenBank/DDBJ whole genome shotgun (WGS) entry which is preliminary data.</text>
</comment>
<dbReference type="OrthoDB" id="14833at2759"/>
<dbReference type="GO" id="GO:0005829">
    <property type="term" value="C:cytosol"/>
    <property type="evidence" value="ECO:0007669"/>
    <property type="project" value="TreeGrafter"/>
</dbReference>
<sequence length="596" mass="66150">MGLEDSGDTVAGRREGIPPRCLAGRTAGTGKKMSSPQLEQLSLDTAGEDVLRTVSDKERSAIEAGYLVDMELEDGSPACDAAQDDAEGEQGEQTKHGCNAADMGNADDGDCSKEGADDANTTNDGTAQNQNQKKKGGFLGNLRNLMGLDVQNMVLNTPLWIMEPSSALTRMAESLEFCELLDKAAACDEPIMRNTLVTTFIMSAFAHSARTGKPFVPVVGETFEFFDETRSIDMIAEHVSDHPSVSVSNIKGRGWMMGEVVDVVAMYQGNAIEVKSRGSRFVTLSKYGESFSWNLPTSLAANLLVGGAYLDHFGTIAVVNHASNFRAELHLRKMGWMQAGKHEFRGWLVNPDGEHVMRFEGLWSQYLDATSMCDGCESIKKGECVRLWQSGDHKVKDDKWKMTKFAYELLGLDPESREGTGKAREAMSRAAQALEKEQGAELPLDRACPLPSDVRYREDIFLFAQRRNEEAQKARIDVEMKSRERKMLLEQNQQTYIPKYFVEKKDPDTEAILEKAHSALKLPVQRYPMNWPEVSTAQKTEAESTDEAGQVEIPMQRSSGPYLISLGNAKQYIFNEDEWLAARKKSLAECQELALF</sequence>
<dbReference type="EMBL" id="VRMN01000004">
    <property type="protein sequence ID" value="KAA8494711.1"/>
    <property type="molecule type" value="Genomic_DNA"/>
</dbReference>
<dbReference type="PANTHER" id="PTHR10972">
    <property type="entry name" value="OXYSTEROL-BINDING PROTEIN-RELATED"/>
    <property type="match status" value="1"/>
</dbReference>
<name>A0A5J4YT95_PORPP</name>
<evidence type="ECO:0000313" key="3">
    <source>
        <dbReference type="Proteomes" id="UP000324585"/>
    </source>
</evidence>
<protein>
    <submittedName>
        <fullName evidence="2">Oxysterol-binding protein 11</fullName>
    </submittedName>
</protein>
<dbReference type="Pfam" id="PF01237">
    <property type="entry name" value="Oxysterol_BP"/>
    <property type="match status" value="1"/>
</dbReference>
<accession>A0A5J4YT95</accession>